<reference evidence="2 3" key="1">
    <citation type="submission" date="2013-08" db="EMBL/GenBank/DDBJ databases">
        <authorList>
            <person name="Durkin A.S."/>
            <person name="Haft D.R."/>
            <person name="McCorrison J."/>
            <person name="Torralba M."/>
            <person name="Gillis M."/>
            <person name="Haft D.H."/>
            <person name="Methe B."/>
            <person name="Sutton G."/>
            <person name="Nelson K.E."/>
        </authorList>
    </citation>
    <scope>NUCLEOTIDE SEQUENCE [LARGE SCALE GENOMIC DNA]</scope>
    <source>
        <strain evidence="2 3">F0195</strain>
    </source>
</reference>
<evidence type="ECO:0000256" key="1">
    <source>
        <dbReference type="SAM" id="MobiDB-lite"/>
    </source>
</evidence>
<sequence length="143" mass="15928">MVPGLPPAVRVASIWLAAVATATYLWSLPEDVDLILDWRLIGYSIDEPWEERSNTKQDRFKLDTIERTNRDLAETFAPSLRASISEELGIDADVRPAEEEETGGIRVPADVRLLGDARRDKARDRAARVMDPVDDGGGDAVRR</sequence>
<dbReference type="eggNOG" id="COG2253">
    <property type="taxonomic scope" value="Bacteria"/>
</dbReference>
<comment type="caution">
    <text evidence="2">The sequence shown here is derived from an EMBL/GenBank/DDBJ whole genome shotgun (WGS) entry which is preliminary data.</text>
</comment>
<dbReference type="Proteomes" id="UP000016638">
    <property type="component" value="Unassembled WGS sequence"/>
</dbReference>
<feature type="compositionally biased region" description="Basic and acidic residues" evidence="1">
    <location>
        <begin position="119"/>
        <end position="128"/>
    </location>
</feature>
<evidence type="ECO:0000313" key="3">
    <source>
        <dbReference type="Proteomes" id="UP000016638"/>
    </source>
</evidence>
<feature type="region of interest" description="Disordered" evidence="1">
    <location>
        <begin position="119"/>
        <end position="143"/>
    </location>
</feature>
<dbReference type="EMBL" id="AWEZ01000023">
    <property type="protein sequence ID" value="ERL09642.1"/>
    <property type="molecule type" value="Genomic_DNA"/>
</dbReference>
<proteinExistence type="predicted"/>
<dbReference type="AlphaFoldDB" id="U2V2Q8"/>
<gene>
    <name evidence="2" type="ORF">HMPREF1316_2478</name>
</gene>
<dbReference type="PATRIC" id="fig|1125712.3.peg.656"/>
<dbReference type="STRING" id="1125712.HMPREF1316_2478"/>
<dbReference type="RefSeq" id="WP_021725509.1">
    <property type="nucleotide sequence ID" value="NZ_AWEZ01000023.1"/>
</dbReference>
<keyword evidence="3" id="KW-1185">Reference proteome</keyword>
<name>U2V2Q8_9ACTN</name>
<protein>
    <submittedName>
        <fullName evidence="2">Uncharacterized protein</fullName>
    </submittedName>
</protein>
<organism evidence="2 3">
    <name type="scientific">Olsenella profusa F0195</name>
    <dbReference type="NCBI Taxonomy" id="1125712"/>
    <lineage>
        <taxon>Bacteria</taxon>
        <taxon>Bacillati</taxon>
        <taxon>Actinomycetota</taxon>
        <taxon>Coriobacteriia</taxon>
        <taxon>Coriobacteriales</taxon>
        <taxon>Atopobiaceae</taxon>
        <taxon>Olsenella</taxon>
    </lineage>
</organism>
<evidence type="ECO:0000313" key="2">
    <source>
        <dbReference type="EMBL" id="ERL09642.1"/>
    </source>
</evidence>
<accession>U2V2Q8</accession>